<dbReference type="InterPro" id="IPR026444">
    <property type="entry name" value="Secre_tail"/>
</dbReference>
<reference evidence="3 4" key="1">
    <citation type="submission" date="2019-09" db="EMBL/GenBank/DDBJ databases">
        <title>In-depth cultivation of the pig gut microbiome towards novel bacterial diversity and tailored functional studies.</title>
        <authorList>
            <person name="Wylensek D."/>
            <person name="Hitch T.C.A."/>
            <person name="Clavel T."/>
        </authorList>
    </citation>
    <scope>NUCLEOTIDE SEQUENCE [LARGE SCALE GENOMIC DNA]</scope>
    <source>
        <strain evidence="3 4">WCA-389-WT-3C</strain>
    </source>
</reference>
<dbReference type="NCBIfam" id="TIGR04183">
    <property type="entry name" value="Por_Secre_tail"/>
    <property type="match status" value="1"/>
</dbReference>
<accession>A0A7K0JJS4</accession>
<dbReference type="AlphaFoldDB" id="A0A7K0JJS4"/>
<dbReference type="InterPro" id="IPR058515">
    <property type="entry name" value="DUF8202"/>
</dbReference>
<proteinExistence type="predicted"/>
<evidence type="ECO:0000256" key="1">
    <source>
        <dbReference type="SAM" id="SignalP"/>
    </source>
</evidence>
<comment type="caution">
    <text evidence="3">The sequence shown here is derived from an EMBL/GenBank/DDBJ whole genome shotgun (WGS) entry which is preliminary data.</text>
</comment>
<feature type="signal peptide" evidence="1">
    <location>
        <begin position="1"/>
        <end position="18"/>
    </location>
</feature>
<gene>
    <name evidence="3" type="ORF">FYJ30_17970</name>
</gene>
<protein>
    <submittedName>
        <fullName evidence="3">T9SS type A sorting domain-containing protein</fullName>
    </submittedName>
</protein>
<dbReference type="RefSeq" id="WP_154577650.1">
    <property type="nucleotide sequence ID" value="NZ_VULU01000043.1"/>
</dbReference>
<evidence type="ECO:0000259" key="2">
    <source>
        <dbReference type="Pfam" id="PF26628"/>
    </source>
</evidence>
<evidence type="ECO:0000313" key="4">
    <source>
        <dbReference type="Proteomes" id="UP000460950"/>
    </source>
</evidence>
<name>A0A7K0JJS4_PHOVU</name>
<keyword evidence="1" id="KW-0732">Signal</keyword>
<dbReference type="EMBL" id="VULU01000043">
    <property type="protein sequence ID" value="MSS50130.1"/>
    <property type="molecule type" value="Genomic_DNA"/>
</dbReference>
<sequence length="989" mass="108111">MKKTLLFLLGMGGLSVYAQSPGGVNGTELWYKPLPVTSNLQGYYHWMDHSGDSVKLNQRRLGSSELTEFTQSRTSLHTINFHPAFKLSDGMFGKSAYLKYSNLSQATIFGVFAPLSTSSNKDMVLYAVNGRKGSGTVFTKDKAVRTQGIDPLDYGSENGEDLVYSSSDSLSEDEFKEQSPRIATYLKADRPNFNLWGEDSKTAISFGSAYSSTDSDFSTSFDVSSFGNEKFDGYTSEYIVYNRYLSPVERRKVESYLAVKYGITLNGSYLDSEGNLIWDRDEHKSYHNRVAAFGQDLNGELLQPLSSTSYEEAPTYSSLKENDSYYQSNSYNLPSSAHLLVMGREYGNTMPDNGYVFWGDDDAPTSTYTASNDTLWHIMSRTWLVRSNMPASADSLMTRWTGNGLDVTSEGFLDDITQTTATAGAYAITPAMPTGGGAMEFRCPTAHPTFDVGFTDGGNECAYGFRIGNNGSVYAINNGQVSSGTVATGVSGRMLSIRRENGYLFLRIDGSGSANCTMAAPDTTGTSNGIIRTQSAEVPLSIISLRTGGIGDTGNQAELSYGLTSGREFADYCRKRTVMLIDPSGEGTFDPENMIVVRCSKPDISRGKTIFHNIFWDADGSGSDMFTFAYYDGLDVDAEPTPSSCENGVPQNDGSIEIGVNIGTPVYNYTLTVDTVAGMEHGTTIASGTFIGDTHRIDSLAPGTYTLSVTQGGGNDIYGSGNALYTSYSHDTHTYLSGEITWTVAETNSNYRVGLEPALTDEITQYGFDVRGNKAHIIYNGYTSITQYATIKEGDVLSVSVGSMQVVYRVNGEVFHRETVWSLRAWRFCIKYGTGETHITNLMVNGKPVESFATSGNVQIETPKSNTVNLTVHVGSECDDTLPNGTEEMREKQNFEIQNGNDTGDTEQNNLIVNEKGNATRIYDAVLERDITSSATLIVFDASGRMIENKDMEGESVKNTEFRVPSPGVYIIKALTADGKEFTRKIIVK</sequence>
<dbReference type="Proteomes" id="UP000460950">
    <property type="component" value="Unassembled WGS sequence"/>
</dbReference>
<feature type="chain" id="PRO_5029858781" evidence="1">
    <location>
        <begin position="19"/>
        <end position="989"/>
    </location>
</feature>
<feature type="domain" description="DUF8202" evidence="2">
    <location>
        <begin position="249"/>
        <end position="389"/>
    </location>
</feature>
<evidence type="ECO:0000313" key="3">
    <source>
        <dbReference type="EMBL" id="MSS50130.1"/>
    </source>
</evidence>
<organism evidence="3 4">
    <name type="scientific">Phocaeicola vulgatus</name>
    <name type="common">Bacteroides vulgatus</name>
    <dbReference type="NCBI Taxonomy" id="821"/>
    <lineage>
        <taxon>Bacteria</taxon>
        <taxon>Pseudomonadati</taxon>
        <taxon>Bacteroidota</taxon>
        <taxon>Bacteroidia</taxon>
        <taxon>Bacteroidales</taxon>
        <taxon>Bacteroidaceae</taxon>
        <taxon>Phocaeicola</taxon>
    </lineage>
</organism>
<dbReference type="Pfam" id="PF26628">
    <property type="entry name" value="DUF8202"/>
    <property type="match status" value="1"/>
</dbReference>